<organism evidence="2 3">
    <name type="scientific">Halolactibacillus miurensis</name>
    <dbReference type="NCBI Taxonomy" id="306541"/>
    <lineage>
        <taxon>Bacteria</taxon>
        <taxon>Bacillati</taxon>
        <taxon>Bacillota</taxon>
        <taxon>Bacilli</taxon>
        <taxon>Bacillales</taxon>
        <taxon>Bacillaceae</taxon>
        <taxon>Halolactibacillus</taxon>
    </lineage>
</organism>
<sequence>MIKLIASDLDGTLLQEGGTISKETVQMINKAEQQGIRFMVATGRSYGSAKQAISKAGLDVPILCMNGANLFDHEHNLVVDTPFDVPIAKEIIAAVDTNKIYLEMYTNNGVYAPEKDHFIDMLLTILREKFVGFSDDEIKAYIDRRFQEETFTFTDDFLSVLHDPNIIPYKLLAFSYNKGDLESLRHMFSNREDIYVTSSGFDNVEFNHKEATKGHALLRYAKSLGITSDEIMAIGDNENDLPMLTNVKYGVAMDNAADLIKANAAYTTTSNNDDGVKKAIERALTINAKESEDV</sequence>
<gene>
    <name evidence="1" type="ORF">HMI01_06020</name>
    <name evidence="2" type="ORF">SAMN05421668_10573</name>
</gene>
<dbReference type="STRING" id="306541.SAMN05421668_10573"/>
<dbReference type="PROSITE" id="PS01229">
    <property type="entry name" value="COF_2"/>
    <property type="match status" value="1"/>
</dbReference>
<dbReference type="SFLD" id="SFLDS00003">
    <property type="entry name" value="Haloacid_Dehalogenase"/>
    <property type="match status" value="1"/>
</dbReference>
<accession>A0A1I6R320</accession>
<dbReference type="EMBL" id="BJWJ01000004">
    <property type="protein sequence ID" value="GEM03614.1"/>
    <property type="molecule type" value="Genomic_DNA"/>
</dbReference>
<dbReference type="AlphaFoldDB" id="A0A1I6R320"/>
<name>A0A1I6R320_9BACI</name>
<proteinExistence type="predicted"/>
<dbReference type="GO" id="GO:0016791">
    <property type="term" value="F:phosphatase activity"/>
    <property type="evidence" value="ECO:0007669"/>
    <property type="project" value="UniProtKB-ARBA"/>
</dbReference>
<dbReference type="SUPFAM" id="SSF56784">
    <property type="entry name" value="HAD-like"/>
    <property type="match status" value="1"/>
</dbReference>
<dbReference type="NCBIfam" id="TIGR00099">
    <property type="entry name" value="Cof-subfamily"/>
    <property type="match status" value="1"/>
</dbReference>
<dbReference type="RefSeq" id="WP_177220628.1">
    <property type="nucleotide sequence ID" value="NZ_BJWJ01000004.1"/>
</dbReference>
<dbReference type="InterPro" id="IPR023214">
    <property type="entry name" value="HAD_sf"/>
</dbReference>
<dbReference type="Gene3D" id="3.30.1240.10">
    <property type="match status" value="1"/>
</dbReference>
<keyword evidence="4" id="KW-1185">Reference proteome</keyword>
<reference evidence="2 3" key="1">
    <citation type="submission" date="2016-10" db="EMBL/GenBank/DDBJ databases">
        <authorList>
            <person name="de Groot N.N."/>
        </authorList>
    </citation>
    <scope>NUCLEOTIDE SEQUENCE [LARGE SCALE GENOMIC DNA]</scope>
    <source>
        <strain evidence="2 3">DSM 17074</strain>
    </source>
</reference>
<dbReference type="Pfam" id="PF08282">
    <property type="entry name" value="Hydrolase_3"/>
    <property type="match status" value="1"/>
</dbReference>
<protein>
    <submittedName>
        <fullName evidence="1">Haloacid dehalogenase</fullName>
    </submittedName>
</protein>
<dbReference type="CDD" id="cd07516">
    <property type="entry name" value="HAD_Pase"/>
    <property type="match status" value="1"/>
</dbReference>
<evidence type="ECO:0000313" key="4">
    <source>
        <dbReference type="Proteomes" id="UP000321773"/>
    </source>
</evidence>
<dbReference type="EMBL" id="FPAI01000005">
    <property type="protein sequence ID" value="SFS59137.1"/>
    <property type="molecule type" value="Genomic_DNA"/>
</dbReference>
<dbReference type="Proteomes" id="UP000321773">
    <property type="component" value="Unassembled WGS sequence"/>
</dbReference>
<dbReference type="NCBIfam" id="TIGR01484">
    <property type="entry name" value="HAD-SF-IIB"/>
    <property type="match status" value="1"/>
</dbReference>
<dbReference type="Proteomes" id="UP000199139">
    <property type="component" value="Unassembled WGS sequence"/>
</dbReference>
<dbReference type="GO" id="GO:0000287">
    <property type="term" value="F:magnesium ion binding"/>
    <property type="evidence" value="ECO:0007669"/>
    <property type="project" value="TreeGrafter"/>
</dbReference>
<dbReference type="InterPro" id="IPR006379">
    <property type="entry name" value="HAD-SF_hydro_IIB"/>
</dbReference>
<dbReference type="InterPro" id="IPR000150">
    <property type="entry name" value="Cof"/>
</dbReference>
<evidence type="ECO:0000313" key="3">
    <source>
        <dbReference type="Proteomes" id="UP000199139"/>
    </source>
</evidence>
<evidence type="ECO:0000313" key="1">
    <source>
        <dbReference type="EMBL" id="GEM03614.1"/>
    </source>
</evidence>
<dbReference type="GO" id="GO:0005829">
    <property type="term" value="C:cytosol"/>
    <property type="evidence" value="ECO:0007669"/>
    <property type="project" value="TreeGrafter"/>
</dbReference>
<dbReference type="InterPro" id="IPR036412">
    <property type="entry name" value="HAD-like_sf"/>
</dbReference>
<dbReference type="Gene3D" id="3.40.50.1000">
    <property type="entry name" value="HAD superfamily/HAD-like"/>
    <property type="match status" value="1"/>
</dbReference>
<evidence type="ECO:0000313" key="2">
    <source>
        <dbReference type="EMBL" id="SFS59137.1"/>
    </source>
</evidence>
<reference evidence="1 4" key="2">
    <citation type="submission" date="2019-07" db="EMBL/GenBank/DDBJ databases">
        <title>Whole genome shotgun sequence of Halolactibacillus miurensis NBRC 100873.</title>
        <authorList>
            <person name="Hosoyama A."/>
            <person name="Uohara A."/>
            <person name="Ohji S."/>
            <person name="Ichikawa N."/>
        </authorList>
    </citation>
    <scope>NUCLEOTIDE SEQUENCE [LARGE SCALE GENOMIC DNA]</scope>
    <source>
        <strain evidence="1 4">NBRC 100873</strain>
    </source>
</reference>
<dbReference type="PANTHER" id="PTHR10000">
    <property type="entry name" value="PHOSPHOSERINE PHOSPHATASE"/>
    <property type="match status" value="1"/>
</dbReference>
<dbReference type="SFLD" id="SFLDG01144">
    <property type="entry name" value="C2.B.4:_PGP_Like"/>
    <property type="match status" value="1"/>
</dbReference>
<dbReference type="SFLD" id="SFLDG01140">
    <property type="entry name" value="C2.B:_Phosphomannomutase_and_P"/>
    <property type="match status" value="1"/>
</dbReference>
<dbReference type="PANTHER" id="PTHR10000:SF55">
    <property type="entry name" value="5-AMINO-6-(5-PHOSPHO-D-RIBITYLAMINO)URACIL PHOSPHATASE YCSE"/>
    <property type="match status" value="1"/>
</dbReference>